<evidence type="ECO:0000256" key="9">
    <source>
        <dbReference type="SAM" id="Phobius"/>
    </source>
</evidence>
<feature type="transmembrane region" description="Helical" evidence="9">
    <location>
        <begin position="161"/>
        <end position="178"/>
    </location>
</feature>
<comment type="catalytic activity">
    <reaction evidence="1">
        <text>ATP + protein L-histidine = ADP + protein N-phospho-L-histidine.</text>
        <dbReference type="EC" id="2.7.13.3"/>
    </reaction>
</comment>
<dbReference type="Pfam" id="PF07730">
    <property type="entry name" value="HisKA_3"/>
    <property type="match status" value="1"/>
</dbReference>
<gene>
    <name evidence="11" type="ORF">RMCB_3361</name>
</gene>
<evidence type="ECO:0000256" key="4">
    <source>
        <dbReference type="ARBA" id="ARBA00022679"/>
    </source>
</evidence>
<dbReference type="AlphaFoldDB" id="A0A117I603"/>
<evidence type="ECO:0000256" key="3">
    <source>
        <dbReference type="ARBA" id="ARBA00022553"/>
    </source>
</evidence>
<dbReference type="EMBL" id="BCSX01000028">
    <property type="protein sequence ID" value="GAS89265.1"/>
    <property type="molecule type" value="Genomic_DNA"/>
</dbReference>
<keyword evidence="9" id="KW-0812">Transmembrane</keyword>
<organism evidence="11 12">
    <name type="scientific">Mycolicibacterium brisbanense</name>
    <dbReference type="NCBI Taxonomy" id="146020"/>
    <lineage>
        <taxon>Bacteria</taxon>
        <taxon>Bacillati</taxon>
        <taxon>Actinomycetota</taxon>
        <taxon>Actinomycetes</taxon>
        <taxon>Mycobacteriales</taxon>
        <taxon>Mycobacteriaceae</taxon>
        <taxon>Mycolicibacterium</taxon>
    </lineage>
</organism>
<evidence type="ECO:0000313" key="11">
    <source>
        <dbReference type="EMBL" id="GAS89265.1"/>
    </source>
</evidence>
<evidence type="ECO:0000256" key="8">
    <source>
        <dbReference type="ARBA" id="ARBA00023012"/>
    </source>
</evidence>
<evidence type="ECO:0000256" key="7">
    <source>
        <dbReference type="ARBA" id="ARBA00022840"/>
    </source>
</evidence>
<feature type="domain" description="Signal transduction histidine kinase subgroup 3 dimerisation and phosphoacceptor" evidence="10">
    <location>
        <begin position="203"/>
        <end position="268"/>
    </location>
</feature>
<name>A0A117I603_9MYCO</name>
<evidence type="ECO:0000259" key="10">
    <source>
        <dbReference type="Pfam" id="PF07730"/>
    </source>
</evidence>
<dbReference type="EC" id="2.7.13.3" evidence="2"/>
<evidence type="ECO:0000256" key="2">
    <source>
        <dbReference type="ARBA" id="ARBA00012438"/>
    </source>
</evidence>
<dbReference type="GO" id="GO:0000155">
    <property type="term" value="F:phosphorelay sensor kinase activity"/>
    <property type="evidence" value="ECO:0007669"/>
    <property type="project" value="InterPro"/>
</dbReference>
<dbReference type="InterPro" id="IPR036890">
    <property type="entry name" value="HATPase_C_sf"/>
</dbReference>
<reference evidence="12" key="2">
    <citation type="submission" date="2016-02" db="EMBL/GenBank/DDBJ databases">
        <title>Draft genome sequence of five rapidly growing Mycobacterium species.</title>
        <authorList>
            <person name="Katahira K."/>
            <person name="Gotou Y."/>
            <person name="Iida K."/>
            <person name="Ogura Y."/>
            <person name="Hayashi T."/>
        </authorList>
    </citation>
    <scope>NUCLEOTIDE SEQUENCE [LARGE SCALE GENOMIC DNA]</scope>
    <source>
        <strain evidence="12">JCM15654</strain>
    </source>
</reference>
<evidence type="ECO:0000256" key="6">
    <source>
        <dbReference type="ARBA" id="ARBA00022777"/>
    </source>
</evidence>
<keyword evidence="9" id="KW-0472">Membrane</keyword>
<dbReference type="GO" id="GO:0016020">
    <property type="term" value="C:membrane"/>
    <property type="evidence" value="ECO:0007669"/>
    <property type="project" value="InterPro"/>
</dbReference>
<keyword evidence="7" id="KW-0067">ATP-binding</keyword>
<keyword evidence="12" id="KW-1185">Reference proteome</keyword>
<feature type="transmembrane region" description="Helical" evidence="9">
    <location>
        <begin position="65"/>
        <end position="84"/>
    </location>
</feature>
<reference evidence="12" key="1">
    <citation type="journal article" date="2016" name="Genome Announc.">
        <title>Draft Genome Sequences of Five Rapidly Growing Mycobacterium Species, M. thermoresistibile, M. fortuitum subsp. acetamidolyticum, M. canariasense, M. brisbanense, and M. novocastrense.</title>
        <authorList>
            <person name="Katahira K."/>
            <person name="Ogura Y."/>
            <person name="Gotoh Y."/>
            <person name="Hayashi T."/>
        </authorList>
    </citation>
    <scope>NUCLEOTIDE SEQUENCE [LARGE SCALE GENOMIC DNA]</scope>
    <source>
        <strain evidence="12">JCM15654</strain>
    </source>
</reference>
<dbReference type="InterPro" id="IPR011712">
    <property type="entry name" value="Sig_transdc_His_kin_sub3_dim/P"/>
</dbReference>
<dbReference type="PANTHER" id="PTHR24421">
    <property type="entry name" value="NITRATE/NITRITE SENSOR PROTEIN NARX-RELATED"/>
    <property type="match status" value="1"/>
</dbReference>
<evidence type="ECO:0000256" key="5">
    <source>
        <dbReference type="ARBA" id="ARBA00022741"/>
    </source>
</evidence>
<keyword evidence="6 11" id="KW-0418">Kinase</keyword>
<sequence length="412" mass="43048">MMRTGDPGFYDRNMLSAMARSVREQMRRQGESIPVGHNWASVIAVDATVVGAAVVAAVQRPSADLAVSLLALALAVAPFVQVYATGAKFKAPMVGVAWTAGTALLLFATSTPVANDFAPLLAVLMVGEVTSLTGFAGGCLSSVSAAALLLTAAALHRLDNLPLYLGILGMGWLVGYLMRVQTVLMEQQQHAQAALAAHAAADERRRIAREVHDVIAHSLSVTLLHITGARRGLQQDRDVDDAVDALEQAEHLGRQAMADIRRTVGLLDSAPMGTTPEPGIDDISGLIDDFVRAGLTVQFTAGGRTTQVSPAVGLALYRITQESLANIAKHAPEAKSSVTLTISRTSVTLDVVNQLPVAVTAGCSEGRGVRGMRQRVGQLGGIISVGPTSDGWAVRTNIPLGTAESSCPLAPS</sequence>
<dbReference type="CDD" id="cd16917">
    <property type="entry name" value="HATPase_UhpB-NarQ-NarX-like"/>
    <property type="match status" value="1"/>
</dbReference>
<dbReference type="Proteomes" id="UP000069620">
    <property type="component" value="Unassembled WGS sequence"/>
</dbReference>
<keyword evidence="8" id="KW-0902">Two-component regulatory system</keyword>
<dbReference type="InterPro" id="IPR050482">
    <property type="entry name" value="Sensor_HK_TwoCompSys"/>
</dbReference>
<feature type="transmembrane region" description="Helical" evidence="9">
    <location>
        <begin position="135"/>
        <end position="155"/>
    </location>
</feature>
<keyword evidence="4" id="KW-0808">Transferase</keyword>
<proteinExistence type="predicted"/>
<accession>A0A117I603</accession>
<dbReference type="Gene3D" id="3.30.565.10">
    <property type="entry name" value="Histidine kinase-like ATPase, C-terminal domain"/>
    <property type="match status" value="1"/>
</dbReference>
<feature type="transmembrane region" description="Helical" evidence="9">
    <location>
        <begin position="96"/>
        <end position="123"/>
    </location>
</feature>
<feature type="transmembrane region" description="Helical" evidence="9">
    <location>
        <begin position="39"/>
        <end position="58"/>
    </location>
</feature>
<evidence type="ECO:0000256" key="1">
    <source>
        <dbReference type="ARBA" id="ARBA00000085"/>
    </source>
</evidence>
<protein>
    <recommendedName>
        <fullName evidence="2">histidine kinase</fullName>
        <ecNumber evidence="2">2.7.13.3</ecNumber>
    </recommendedName>
</protein>
<dbReference type="Gene3D" id="1.20.5.1930">
    <property type="match status" value="1"/>
</dbReference>
<evidence type="ECO:0000313" key="12">
    <source>
        <dbReference type="Proteomes" id="UP000069620"/>
    </source>
</evidence>
<comment type="caution">
    <text evidence="11">The sequence shown here is derived from an EMBL/GenBank/DDBJ whole genome shotgun (WGS) entry which is preliminary data.</text>
</comment>
<keyword evidence="3" id="KW-0597">Phosphoprotein</keyword>
<dbReference type="GO" id="GO:0005524">
    <property type="term" value="F:ATP binding"/>
    <property type="evidence" value="ECO:0007669"/>
    <property type="project" value="UniProtKB-KW"/>
</dbReference>
<keyword evidence="9" id="KW-1133">Transmembrane helix</keyword>
<dbReference type="GO" id="GO:0046983">
    <property type="term" value="F:protein dimerization activity"/>
    <property type="evidence" value="ECO:0007669"/>
    <property type="project" value="InterPro"/>
</dbReference>
<dbReference type="STRING" id="146020.RMCB_3361"/>
<keyword evidence="5" id="KW-0547">Nucleotide-binding</keyword>
<dbReference type="PANTHER" id="PTHR24421:SF10">
    <property type="entry name" value="NITRATE_NITRITE SENSOR PROTEIN NARQ"/>
    <property type="match status" value="1"/>
</dbReference>